<dbReference type="InterPro" id="IPR043129">
    <property type="entry name" value="ATPase_NBD"/>
</dbReference>
<dbReference type="Pfam" id="PF00480">
    <property type="entry name" value="ROK"/>
    <property type="match status" value="1"/>
</dbReference>
<dbReference type="InterPro" id="IPR036388">
    <property type="entry name" value="WH-like_DNA-bd_sf"/>
</dbReference>
<dbReference type="InterPro" id="IPR000600">
    <property type="entry name" value="ROK"/>
</dbReference>
<proteinExistence type="predicted"/>
<accession>A0A238J1U4</accession>
<name>A0A238J1U4_9RHOB</name>
<protein>
    <submittedName>
        <fullName evidence="2">N-acetylglucosamine repressor</fullName>
    </submittedName>
</protein>
<dbReference type="GO" id="GO:0003700">
    <property type="term" value="F:DNA-binding transcription factor activity"/>
    <property type="evidence" value="ECO:0007669"/>
    <property type="project" value="InterPro"/>
</dbReference>
<evidence type="ECO:0000313" key="2">
    <source>
        <dbReference type="EMBL" id="SMX24135.1"/>
    </source>
</evidence>
<dbReference type="GO" id="GO:0019262">
    <property type="term" value="P:N-acetylneuraminate catabolic process"/>
    <property type="evidence" value="ECO:0007669"/>
    <property type="project" value="TreeGrafter"/>
</dbReference>
<reference evidence="2 3" key="1">
    <citation type="submission" date="2017-05" db="EMBL/GenBank/DDBJ databases">
        <authorList>
            <person name="Song R."/>
            <person name="Chenine A.L."/>
            <person name="Ruprecht R.M."/>
        </authorList>
    </citation>
    <scope>NUCLEOTIDE SEQUENCE [LARGE SCALE GENOMIC DNA]</scope>
    <source>
        <strain evidence="2 3">CECT 8489</strain>
    </source>
</reference>
<dbReference type="RefSeq" id="WP_093974101.1">
    <property type="nucleotide sequence ID" value="NZ_FXXQ01000007.1"/>
</dbReference>
<keyword evidence="3" id="KW-1185">Reference proteome</keyword>
<dbReference type="EMBL" id="FXXQ01000007">
    <property type="protein sequence ID" value="SMX24135.1"/>
    <property type="molecule type" value="Genomic_DNA"/>
</dbReference>
<gene>
    <name evidence="2" type="primary">nagC_2</name>
    <name evidence="2" type="ORF">BOA8489_02252</name>
</gene>
<sequence length="392" mass="41659">MTTEEIQILDPEGGANQSGLRDQNARVVLSFVRRHGAMPSAEIARRSGLSAQTVSNITRALEADGLLCRGPAIKGKVGKPSVPVALNPSGVNALGLNIGRRSAELVLVDFGGAPLETVATSYAYPTIETVFAFLKNGIARIFAKHPPARQSVSAIGVASPSKLWEWLEVVNAPKEEMQRWQDLDLQAAITELTGFETYLENDATSACVAEHLIGRGNEFSDFAYFFIGAFIGGGLVLNGKVFSGRTGNAAAFGPMPVPDGCGGTTELLNVASLHVLEKSLSDAGIDPLLLRTYIDDWGRYEDHVAPWIKTTSQSLAIAATTIASVVEVEVILVDGAMPAAVCERLTEATQKALAASKLTVVVNPVIEQARVGRRARSLGAALLPIHARYFLA</sequence>
<dbReference type="PANTHER" id="PTHR18964">
    <property type="entry name" value="ROK (REPRESSOR, ORF, KINASE) FAMILY"/>
    <property type="match status" value="1"/>
</dbReference>
<dbReference type="Pfam" id="PF12802">
    <property type="entry name" value="MarR_2"/>
    <property type="match status" value="1"/>
</dbReference>
<dbReference type="OrthoDB" id="49685at2"/>
<dbReference type="InterPro" id="IPR036390">
    <property type="entry name" value="WH_DNA-bd_sf"/>
</dbReference>
<evidence type="ECO:0000313" key="3">
    <source>
        <dbReference type="Proteomes" id="UP000201838"/>
    </source>
</evidence>
<dbReference type="Gene3D" id="1.10.10.10">
    <property type="entry name" value="Winged helix-like DNA-binding domain superfamily/Winged helix DNA-binding domain"/>
    <property type="match status" value="1"/>
</dbReference>
<dbReference type="SUPFAM" id="SSF53067">
    <property type="entry name" value="Actin-like ATPase domain"/>
    <property type="match status" value="1"/>
</dbReference>
<organism evidence="2 3">
    <name type="scientific">Boseongicola aestuarii</name>
    <dbReference type="NCBI Taxonomy" id="1470561"/>
    <lineage>
        <taxon>Bacteria</taxon>
        <taxon>Pseudomonadati</taxon>
        <taxon>Pseudomonadota</taxon>
        <taxon>Alphaproteobacteria</taxon>
        <taxon>Rhodobacterales</taxon>
        <taxon>Paracoccaceae</taxon>
        <taxon>Boseongicola</taxon>
    </lineage>
</organism>
<dbReference type="PANTHER" id="PTHR18964:SF169">
    <property type="entry name" value="N-ACETYLMANNOSAMINE KINASE"/>
    <property type="match status" value="1"/>
</dbReference>
<dbReference type="Gene3D" id="3.30.420.40">
    <property type="match status" value="2"/>
</dbReference>
<feature type="domain" description="HTH marR-type" evidence="1">
    <location>
        <begin position="28"/>
        <end position="69"/>
    </location>
</feature>
<dbReference type="CDD" id="cd23763">
    <property type="entry name" value="ASKHA_ATPase_ROK"/>
    <property type="match status" value="1"/>
</dbReference>
<dbReference type="GO" id="GO:0009384">
    <property type="term" value="F:N-acylmannosamine kinase activity"/>
    <property type="evidence" value="ECO:0007669"/>
    <property type="project" value="TreeGrafter"/>
</dbReference>
<dbReference type="InterPro" id="IPR000835">
    <property type="entry name" value="HTH_MarR-typ"/>
</dbReference>
<dbReference type="AlphaFoldDB" id="A0A238J1U4"/>
<evidence type="ECO:0000259" key="1">
    <source>
        <dbReference type="Pfam" id="PF12802"/>
    </source>
</evidence>
<dbReference type="Proteomes" id="UP000201838">
    <property type="component" value="Unassembled WGS sequence"/>
</dbReference>
<dbReference type="SUPFAM" id="SSF46785">
    <property type="entry name" value="Winged helix' DNA-binding domain"/>
    <property type="match status" value="1"/>
</dbReference>